<protein>
    <submittedName>
        <fullName evidence="2">Uncharacterized protein</fullName>
    </submittedName>
</protein>
<gene>
    <name evidence="2" type="ORF">JOC27_001804</name>
</gene>
<evidence type="ECO:0000313" key="3">
    <source>
        <dbReference type="Proteomes" id="UP000823201"/>
    </source>
</evidence>
<name>A0ABS2Q9K6_9BACL</name>
<accession>A0ABS2Q9K6</accession>
<reference evidence="2 3" key="1">
    <citation type="submission" date="2021-01" db="EMBL/GenBank/DDBJ databases">
        <title>Genomic Encyclopedia of Type Strains, Phase IV (KMG-IV): sequencing the most valuable type-strain genomes for metagenomic binning, comparative biology and taxonomic classification.</title>
        <authorList>
            <person name="Goeker M."/>
        </authorList>
    </citation>
    <scope>NUCLEOTIDE SEQUENCE [LARGE SCALE GENOMIC DNA]</scope>
    <source>
        <strain evidence="2 3">DSM 100968</strain>
    </source>
</reference>
<organism evidence="2 3">
    <name type="scientific">Sporolactobacillus spathodeae</name>
    <dbReference type="NCBI Taxonomy" id="1465502"/>
    <lineage>
        <taxon>Bacteria</taxon>
        <taxon>Bacillati</taxon>
        <taxon>Bacillota</taxon>
        <taxon>Bacilli</taxon>
        <taxon>Bacillales</taxon>
        <taxon>Sporolactobacillaceae</taxon>
        <taxon>Sporolactobacillus</taxon>
    </lineage>
</organism>
<feature type="transmembrane region" description="Helical" evidence="1">
    <location>
        <begin position="56"/>
        <end position="76"/>
    </location>
</feature>
<dbReference type="RefSeq" id="WP_205006914.1">
    <property type="nucleotide sequence ID" value="NZ_JAFBEV010000015.1"/>
</dbReference>
<evidence type="ECO:0000256" key="1">
    <source>
        <dbReference type="SAM" id="Phobius"/>
    </source>
</evidence>
<keyword evidence="1" id="KW-0472">Membrane</keyword>
<dbReference type="EMBL" id="JAFBEV010000015">
    <property type="protein sequence ID" value="MBM7658351.1"/>
    <property type="molecule type" value="Genomic_DNA"/>
</dbReference>
<dbReference type="Proteomes" id="UP000823201">
    <property type="component" value="Unassembled WGS sequence"/>
</dbReference>
<keyword evidence="3" id="KW-1185">Reference proteome</keyword>
<keyword evidence="1" id="KW-1133">Transmembrane helix</keyword>
<keyword evidence="1" id="KW-0812">Transmembrane</keyword>
<proteinExistence type="predicted"/>
<feature type="transmembrane region" description="Helical" evidence="1">
    <location>
        <begin position="28"/>
        <end position="49"/>
    </location>
</feature>
<sequence length="558" mass="64206">MTYLFAFLALTLQPSIWKHYGKSRFFLFLQGARFASGLLIVFVLTYFSLIDQSWQAFFSIGTLFLGIFMLLDLIFVRVPYGSVTPLIGALCLLFFSFIHFLYPLMQTKAEYQFISGRTTIVTKKEESMDEQHIPVVPEPYARYKSEKLLGEIAHVSYYELGHTSLQKIDGTLYWVTPIELNGFFKWLKSGEVPGYIKMSAEDENANAVLVRSKMKYVPSAYFNDNLKRHVRLAYSNPVLFAASFEPDDSGKPYYVMPYGYYQKLRQIPNIKGVILIDPENGSMKRYPIDKVPTFVDQVIPSKVAEMWNQWYGENVHGYWNKLLAQEDIKKPTAWSQSDEVNGVFDRRLRLNWFTDFTRPKSGSGAMVGYSMLNTRTGKMTYYSGANGLLNGKSAMNIAEKTFKQNRYNAGIPTLYTIYGQETWVVPLMDSNDVLREMMLVNAKNESVYSAETDKQTLFDNYKYILATKMTNDTSVPTDHAHLKTVKGTIDKIYKYQDDQTHQTLIEFMLQGYKRIYTVSSDQNPYAVFLENGDKVSVVYTDTSEVMTIIQKLKIETTK</sequence>
<comment type="caution">
    <text evidence="2">The sequence shown here is derived from an EMBL/GenBank/DDBJ whole genome shotgun (WGS) entry which is preliminary data.</text>
</comment>
<evidence type="ECO:0000313" key="2">
    <source>
        <dbReference type="EMBL" id="MBM7658351.1"/>
    </source>
</evidence>
<feature type="transmembrane region" description="Helical" evidence="1">
    <location>
        <begin position="82"/>
        <end position="102"/>
    </location>
</feature>